<gene>
    <name evidence="1" type="ORF">F5148DRAFT_1337392</name>
</gene>
<dbReference type="Proteomes" id="UP001207468">
    <property type="component" value="Unassembled WGS sequence"/>
</dbReference>
<proteinExistence type="predicted"/>
<evidence type="ECO:0000313" key="2">
    <source>
        <dbReference type="Proteomes" id="UP001207468"/>
    </source>
</evidence>
<sequence>MPSVQNRYGFNTSRAPDVISRNARYAQALLTEMTFIYGVRPTRPRHPYRHPIIQQVINITWFQDKNSDGLIFYEHFTPIPIQTIALALAVIECCIDEWTDGTRKESNWTEGRYRSVYYSHVLSLNSLRDQSRPPGEDLVAQIQRDLLKNARAHAGAPLEPITRPGQHQQRVLQAERPTYFDDGSQ</sequence>
<organism evidence="1 2">
    <name type="scientific">Russula earlei</name>
    <dbReference type="NCBI Taxonomy" id="71964"/>
    <lineage>
        <taxon>Eukaryota</taxon>
        <taxon>Fungi</taxon>
        <taxon>Dikarya</taxon>
        <taxon>Basidiomycota</taxon>
        <taxon>Agaricomycotina</taxon>
        <taxon>Agaricomycetes</taxon>
        <taxon>Russulales</taxon>
        <taxon>Russulaceae</taxon>
        <taxon>Russula</taxon>
    </lineage>
</organism>
<name>A0ACC0TUX1_9AGAM</name>
<accession>A0ACC0TUX1</accession>
<evidence type="ECO:0000313" key="1">
    <source>
        <dbReference type="EMBL" id="KAI9450205.1"/>
    </source>
</evidence>
<reference evidence="1" key="1">
    <citation type="submission" date="2021-03" db="EMBL/GenBank/DDBJ databases">
        <title>Evolutionary priming and transition to the ectomycorrhizal habit in an iconic lineage of mushroom-forming fungi: is preadaptation a requirement?</title>
        <authorList>
            <consortium name="DOE Joint Genome Institute"/>
            <person name="Looney B.P."/>
            <person name="Miyauchi S."/>
            <person name="Morin E."/>
            <person name="Drula E."/>
            <person name="Courty P.E."/>
            <person name="Chicoki N."/>
            <person name="Fauchery L."/>
            <person name="Kohler A."/>
            <person name="Kuo A."/>
            <person name="LaButti K."/>
            <person name="Pangilinan J."/>
            <person name="Lipzen A."/>
            <person name="Riley R."/>
            <person name="Andreopoulos W."/>
            <person name="He G."/>
            <person name="Johnson J."/>
            <person name="Barry K.W."/>
            <person name="Grigoriev I.V."/>
            <person name="Nagy L."/>
            <person name="Hibbett D."/>
            <person name="Henrissat B."/>
            <person name="Matheny P.B."/>
            <person name="Labbe J."/>
            <person name="Martin A.F."/>
        </authorList>
    </citation>
    <scope>NUCLEOTIDE SEQUENCE</scope>
    <source>
        <strain evidence="1">BPL698</strain>
    </source>
</reference>
<protein>
    <submittedName>
        <fullName evidence="1">Uncharacterized protein</fullName>
    </submittedName>
</protein>
<keyword evidence="2" id="KW-1185">Reference proteome</keyword>
<dbReference type="EMBL" id="JAGFNK010000446">
    <property type="protein sequence ID" value="KAI9450205.1"/>
    <property type="molecule type" value="Genomic_DNA"/>
</dbReference>
<comment type="caution">
    <text evidence="1">The sequence shown here is derived from an EMBL/GenBank/DDBJ whole genome shotgun (WGS) entry which is preliminary data.</text>
</comment>